<dbReference type="PANTHER" id="PTHR23112">
    <property type="entry name" value="G PROTEIN-COUPLED RECEPTOR 157-RELATED"/>
    <property type="match status" value="1"/>
</dbReference>
<feature type="transmembrane region" description="Helical" evidence="5">
    <location>
        <begin position="54"/>
        <end position="77"/>
    </location>
</feature>
<sequence>MTSSQGYVWFNLFDPIVDPLVLLGSSLSLVSTFCVLLTFAIYRQEQGTFRHGLVFNLALAEFINSLNGTASGVYFVITKKLTPGALCSINGWVAQVSVQAADFSMFAIAVITLLTVTEKVYMPAVSRTKKILICLSIWIVPLATGCIAVAKGVMMPSGANWCWISASRTDLRYGLNHGWRFAIILFIIGIYSYVYYHTSRRFKHLATTTSQPTDYYTRASVASRASVQKPAEKMIVELPSQEAAQEGYDDDDREMRGRSWLRLSSSSMDFPVHPPDLAVLKEDVTMSRTTTASTLSTLDEYPLEREPLEQAPLERPGTSATHTLPHTKQTEREVKRMLLLNAYPFLYVILWIPGLVNRLLQAAGDTPSSRVLDALQAASAFIGFANAVTYGFNRNLRQRISTDIWCWWAGIRRRG</sequence>
<evidence type="ECO:0000256" key="4">
    <source>
        <dbReference type="ARBA" id="ARBA00023136"/>
    </source>
</evidence>
<dbReference type="Gene3D" id="1.20.1070.10">
    <property type="entry name" value="Rhodopsin 7-helix transmembrane proteins"/>
    <property type="match status" value="1"/>
</dbReference>
<keyword evidence="8" id="KW-1185">Reference proteome</keyword>
<accession>A0A9P4YD60</accession>
<comment type="caution">
    <text evidence="7">The sequence shown here is derived from an EMBL/GenBank/DDBJ whole genome shotgun (WGS) entry which is preliminary data.</text>
</comment>
<keyword evidence="4 5" id="KW-0472">Membrane</keyword>
<keyword evidence="3 5" id="KW-1133">Transmembrane helix</keyword>
<feature type="transmembrane region" description="Helical" evidence="5">
    <location>
        <begin position="131"/>
        <end position="150"/>
    </location>
</feature>
<organism evidence="7 8">
    <name type="scientific">Cryphonectria parasitica (strain ATCC 38755 / EP155)</name>
    <dbReference type="NCBI Taxonomy" id="660469"/>
    <lineage>
        <taxon>Eukaryota</taxon>
        <taxon>Fungi</taxon>
        <taxon>Dikarya</taxon>
        <taxon>Ascomycota</taxon>
        <taxon>Pezizomycotina</taxon>
        <taxon>Sordariomycetes</taxon>
        <taxon>Sordariomycetidae</taxon>
        <taxon>Diaporthales</taxon>
        <taxon>Cryphonectriaceae</taxon>
        <taxon>Cryphonectria-Endothia species complex</taxon>
        <taxon>Cryphonectria</taxon>
    </lineage>
</organism>
<evidence type="ECO:0000259" key="6">
    <source>
        <dbReference type="Pfam" id="PF11710"/>
    </source>
</evidence>
<reference evidence="7" key="1">
    <citation type="journal article" date="2020" name="Phytopathology">
        <title>Genome sequence of the chestnut blight fungus Cryphonectria parasitica EP155: A fundamental resource for an archetypical invasive plant pathogen.</title>
        <authorList>
            <person name="Crouch J.A."/>
            <person name="Dawe A."/>
            <person name="Aerts A."/>
            <person name="Barry K."/>
            <person name="Churchill A.C.L."/>
            <person name="Grimwood J."/>
            <person name="Hillman B."/>
            <person name="Milgroom M.G."/>
            <person name="Pangilinan J."/>
            <person name="Smith M."/>
            <person name="Salamov A."/>
            <person name="Schmutz J."/>
            <person name="Yadav J."/>
            <person name="Grigoriev I.V."/>
            <person name="Nuss D."/>
        </authorList>
    </citation>
    <scope>NUCLEOTIDE SEQUENCE</scope>
    <source>
        <strain evidence="7">EP155</strain>
    </source>
</reference>
<evidence type="ECO:0000313" key="7">
    <source>
        <dbReference type="EMBL" id="KAF3771196.1"/>
    </source>
</evidence>
<dbReference type="GO" id="GO:0004930">
    <property type="term" value="F:G protein-coupled receptor activity"/>
    <property type="evidence" value="ECO:0007669"/>
    <property type="project" value="TreeGrafter"/>
</dbReference>
<feature type="transmembrane region" description="Helical" evidence="5">
    <location>
        <begin position="20"/>
        <end position="42"/>
    </location>
</feature>
<evidence type="ECO:0000256" key="2">
    <source>
        <dbReference type="ARBA" id="ARBA00022692"/>
    </source>
</evidence>
<dbReference type="SUPFAM" id="SSF81321">
    <property type="entry name" value="Family A G protein-coupled receptor-like"/>
    <property type="match status" value="1"/>
</dbReference>
<evidence type="ECO:0000256" key="5">
    <source>
        <dbReference type="SAM" id="Phobius"/>
    </source>
</evidence>
<feature type="transmembrane region" description="Helical" evidence="5">
    <location>
        <begin position="374"/>
        <end position="392"/>
    </location>
</feature>
<dbReference type="OrthoDB" id="100006at2759"/>
<feature type="transmembrane region" description="Helical" evidence="5">
    <location>
        <begin position="97"/>
        <end position="116"/>
    </location>
</feature>
<proteinExistence type="predicted"/>
<gene>
    <name evidence="7" type="ORF">M406DRAFT_326591</name>
</gene>
<dbReference type="AlphaFoldDB" id="A0A9P4YD60"/>
<comment type="subcellular location">
    <subcellularLocation>
        <location evidence="1">Membrane</location>
        <topology evidence="1">Multi-pass membrane protein</topology>
    </subcellularLocation>
</comment>
<dbReference type="GO" id="GO:0007189">
    <property type="term" value="P:adenylate cyclase-activating G protein-coupled receptor signaling pathway"/>
    <property type="evidence" value="ECO:0007669"/>
    <property type="project" value="TreeGrafter"/>
</dbReference>
<dbReference type="EMBL" id="MU032344">
    <property type="protein sequence ID" value="KAF3771196.1"/>
    <property type="molecule type" value="Genomic_DNA"/>
</dbReference>
<dbReference type="Proteomes" id="UP000803844">
    <property type="component" value="Unassembled WGS sequence"/>
</dbReference>
<dbReference type="GeneID" id="63837237"/>
<name>A0A9P4YD60_CRYP1</name>
<dbReference type="PANTHER" id="PTHR23112:SF37">
    <property type="entry name" value="G PROTEIN-COUPLED RECEPTOR GPR1"/>
    <property type="match status" value="1"/>
</dbReference>
<dbReference type="Pfam" id="PF11710">
    <property type="entry name" value="Git3"/>
    <property type="match status" value="1"/>
</dbReference>
<dbReference type="InterPro" id="IPR023041">
    <property type="entry name" value="Glucose_rcpt_Git3-like_N"/>
</dbReference>
<keyword evidence="2 5" id="KW-0812">Transmembrane</keyword>
<protein>
    <recommendedName>
        <fullName evidence="6">Glucose receptor Git3-like N-terminal domain-containing protein</fullName>
    </recommendedName>
</protein>
<dbReference type="GO" id="GO:0005886">
    <property type="term" value="C:plasma membrane"/>
    <property type="evidence" value="ECO:0007669"/>
    <property type="project" value="TreeGrafter"/>
</dbReference>
<feature type="domain" description="Glucose receptor Git3-like N-terminal" evidence="6">
    <location>
        <begin position="21"/>
        <end position="204"/>
    </location>
</feature>
<feature type="transmembrane region" description="Helical" evidence="5">
    <location>
        <begin position="178"/>
        <end position="196"/>
    </location>
</feature>
<evidence type="ECO:0000313" key="8">
    <source>
        <dbReference type="Proteomes" id="UP000803844"/>
    </source>
</evidence>
<dbReference type="RefSeq" id="XP_040782157.1">
    <property type="nucleotide sequence ID" value="XM_040920108.1"/>
</dbReference>
<evidence type="ECO:0000256" key="1">
    <source>
        <dbReference type="ARBA" id="ARBA00004141"/>
    </source>
</evidence>
<feature type="transmembrane region" description="Helical" evidence="5">
    <location>
        <begin position="337"/>
        <end position="354"/>
    </location>
</feature>
<evidence type="ECO:0000256" key="3">
    <source>
        <dbReference type="ARBA" id="ARBA00022989"/>
    </source>
</evidence>